<gene>
    <name evidence="1" type="ORF">SDC9_132726</name>
</gene>
<dbReference type="EMBL" id="VSSQ01033894">
    <property type="protein sequence ID" value="MPM85645.1"/>
    <property type="molecule type" value="Genomic_DNA"/>
</dbReference>
<accession>A0A645D8W4</accession>
<evidence type="ECO:0000313" key="1">
    <source>
        <dbReference type="EMBL" id="MPM85645.1"/>
    </source>
</evidence>
<reference evidence="1" key="1">
    <citation type="submission" date="2019-08" db="EMBL/GenBank/DDBJ databases">
        <authorList>
            <person name="Kucharzyk K."/>
            <person name="Murdoch R.W."/>
            <person name="Higgins S."/>
            <person name="Loffler F."/>
        </authorList>
    </citation>
    <scope>NUCLEOTIDE SEQUENCE</scope>
</reference>
<name>A0A645D8W4_9ZZZZ</name>
<dbReference type="AlphaFoldDB" id="A0A645D8W4"/>
<organism evidence="1">
    <name type="scientific">bioreactor metagenome</name>
    <dbReference type="NCBI Taxonomy" id="1076179"/>
    <lineage>
        <taxon>unclassified sequences</taxon>
        <taxon>metagenomes</taxon>
        <taxon>ecological metagenomes</taxon>
    </lineage>
</organism>
<comment type="caution">
    <text evidence="1">The sequence shown here is derived from an EMBL/GenBank/DDBJ whole genome shotgun (WGS) entry which is preliminary data.</text>
</comment>
<proteinExistence type="predicted"/>
<protein>
    <submittedName>
        <fullName evidence="1">Uncharacterized protein</fullName>
    </submittedName>
</protein>
<sequence>MDRRGHELLVRERRFQRVHMLLEHFVRLANCFKRHLDFVVLHVLDEQQCVVALFLCLYGKPVGEPLEALLFIIVGKVQI</sequence>